<comment type="caution">
    <text evidence="1">The sequence shown here is derived from an EMBL/GenBank/DDBJ whole genome shotgun (WGS) entry which is preliminary data.</text>
</comment>
<accession>A0AA87AQ71</accession>
<gene>
    <name evidence="1" type="ORF">HMPREF0428_01462</name>
</gene>
<proteinExistence type="predicted"/>
<dbReference type="RefSeq" id="WP_003147614.1">
    <property type="nucleotide sequence ID" value="NZ_GL883584.1"/>
</dbReference>
<reference evidence="1 2" key="1">
    <citation type="submission" date="2011-03" db="EMBL/GenBank/DDBJ databases">
        <title>The Genome Sequence of Gemella haemolysans M341.</title>
        <authorList>
            <consortium name="The Broad Institute Genome Sequencing Platform"/>
            <consortium name="The Broad Institute Genome Sequencing Center for Infectious Disease"/>
            <person name="Earl A."/>
            <person name="Ward D."/>
            <person name="Feldgarden M."/>
            <person name="Gevers D."/>
            <person name="Sibley C.D."/>
            <person name="Field T.R."/>
            <person name="Grinwis M."/>
            <person name="Eshaghurshan C.S."/>
            <person name="Surette M.G."/>
            <person name="Young S.K."/>
            <person name="Zeng Q."/>
            <person name="Gargeya S."/>
            <person name="Fitzgerald M."/>
            <person name="Haas B."/>
            <person name="Abouelleil A."/>
            <person name="Alvarado L."/>
            <person name="Arachchi H.M."/>
            <person name="Berlin A."/>
            <person name="Brown A."/>
            <person name="Chapman S.B."/>
            <person name="Chen Z."/>
            <person name="Dunbar C."/>
            <person name="Freedman E."/>
            <person name="Gearin G."/>
            <person name="Gellesch M."/>
            <person name="Goldberg J."/>
            <person name="Griggs A."/>
            <person name="Gujja S."/>
            <person name="Heilman E.R."/>
            <person name="Heiman D."/>
            <person name="Howarth C."/>
            <person name="Larson L."/>
            <person name="Lui A."/>
            <person name="MacDonald P.J.P."/>
            <person name="Mehta T."/>
            <person name="Montmayeur A."/>
            <person name="Murphy C."/>
            <person name="Neiman D."/>
            <person name="Pearson M."/>
            <person name="Priest M."/>
            <person name="Roberts A."/>
            <person name="Saif S."/>
            <person name="Shea T."/>
            <person name="Shenoy N."/>
            <person name="Sisk P."/>
            <person name="Stolte C."/>
            <person name="Sykes S."/>
            <person name="White J."/>
            <person name="Yandava C."/>
            <person name="Wortman J."/>
            <person name="Nusbaum C."/>
            <person name="Birren B."/>
        </authorList>
    </citation>
    <scope>NUCLEOTIDE SEQUENCE [LARGE SCALE GENOMIC DNA]</scope>
    <source>
        <strain evidence="1 2">M341</strain>
    </source>
</reference>
<dbReference type="EMBL" id="ACRO01000030">
    <property type="protein sequence ID" value="EGF87092.1"/>
    <property type="molecule type" value="Genomic_DNA"/>
</dbReference>
<dbReference type="Proteomes" id="UP000004773">
    <property type="component" value="Unassembled WGS sequence"/>
</dbReference>
<dbReference type="AlphaFoldDB" id="A0AA87AQ71"/>
<evidence type="ECO:0000313" key="1">
    <source>
        <dbReference type="EMBL" id="EGF87092.1"/>
    </source>
</evidence>
<protein>
    <submittedName>
        <fullName evidence="1">Uncharacterized protein</fullName>
    </submittedName>
</protein>
<name>A0AA87AQ71_9BACL</name>
<organism evidence="1 2">
    <name type="scientific">Gemella haemolysans M341</name>
    <dbReference type="NCBI Taxonomy" id="562981"/>
    <lineage>
        <taxon>Bacteria</taxon>
        <taxon>Bacillati</taxon>
        <taxon>Bacillota</taxon>
        <taxon>Bacilli</taxon>
        <taxon>Bacillales</taxon>
        <taxon>Gemellaceae</taxon>
        <taxon>Gemella</taxon>
    </lineage>
</organism>
<sequence>MNIEKYNQVVEVKKYVKKPWTTSCLDFSIKDENTYLMREASIRQTNYYLCKKDDKVYLVDSDNHKDEISWVNLDKFVEIEEGDATYRRYRVLK</sequence>
<evidence type="ECO:0000313" key="2">
    <source>
        <dbReference type="Proteomes" id="UP000004773"/>
    </source>
</evidence>